<organism evidence="2 3">
    <name type="scientific">Brachionus calyciflorus</name>
    <dbReference type="NCBI Taxonomy" id="104777"/>
    <lineage>
        <taxon>Eukaryota</taxon>
        <taxon>Metazoa</taxon>
        <taxon>Spiralia</taxon>
        <taxon>Gnathifera</taxon>
        <taxon>Rotifera</taxon>
        <taxon>Eurotatoria</taxon>
        <taxon>Monogononta</taxon>
        <taxon>Pseudotrocha</taxon>
        <taxon>Ploima</taxon>
        <taxon>Brachionidae</taxon>
        <taxon>Brachionus</taxon>
    </lineage>
</organism>
<gene>
    <name evidence="2" type="ORF">OXX778_LOCUS10088</name>
</gene>
<evidence type="ECO:0000256" key="1">
    <source>
        <dbReference type="SAM" id="MobiDB-lite"/>
    </source>
</evidence>
<comment type="caution">
    <text evidence="2">The sequence shown here is derived from an EMBL/GenBank/DDBJ whole genome shotgun (WGS) entry which is preliminary data.</text>
</comment>
<sequence>MAENNEREKQKRPTHLRKSFKITIAKSISNLFGSNVLNVKNSADTDSNSFSGKEMDFSSPGSRSNNNEQIHSRLNSISETSTHVSIKSVDAEIESYIKNLLQDSESDVENLPILIPNDGDNFMIEGYISQHDNNLFLGKDGEYLIHDEEIIQTNRAYVNYSKNFYGKEHFNFVGRYENNESVNFVLSVRYDNEKFECIFRYVI</sequence>
<feature type="compositionally biased region" description="Polar residues" evidence="1">
    <location>
        <begin position="59"/>
        <end position="68"/>
    </location>
</feature>
<dbReference type="Proteomes" id="UP000663879">
    <property type="component" value="Unassembled WGS sequence"/>
</dbReference>
<feature type="region of interest" description="Disordered" evidence="1">
    <location>
        <begin position="43"/>
        <end position="68"/>
    </location>
</feature>
<reference evidence="2" key="1">
    <citation type="submission" date="2021-02" db="EMBL/GenBank/DDBJ databases">
        <authorList>
            <person name="Nowell W R."/>
        </authorList>
    </citation>
    <scope>NUCLEOTIDE SEQUENCE</scope>
    <source>
        <strain evidence="2">Ploen Becks lab</strain>
    </source>
</reference>
<evidence type="ECO:0000313" key="2">
    <source>
        <dbReference type="EMBL" id="CAF0874283.1"/>
    </source>
</evidence>
<dbReference type="EMBL" id="CAJNOC010001556">
    <property type="protein sequence ID" value="CAF0874283.1"/>
    <property type="molecule type" value="Genomic_DNA"/>
</dbReference>
<dbReference type="AlphaFoldDB" id="A0A813XRD2"/>
<proteinExistence type="predicted"/>
<accession>A0A813XRD2</accession>
<protein>
    <submittedName>
        <fullName evidence="2">Uncharacterized protein</fullName>
    </submittedName>
</protein>
<keyword evidence="3" id="KW-1185">Reference proteome</keyword>
<name>A0A813XRD2_9BILA</name>
<evidence type="ECO:0000313" key="3">
    <source>
        <dbReference type="Proteomes" id="UP000663879"/>
    </source>
</evidence>